<dbReference type="RefSeq" id="WP_212537911.1">
    <property type="nucleotide sequence ID" value="NZ_JAGTUU010000007.1"/>
</dbReference>
<proteinExistence type="inferred from homology"/>
<protein>
    <submittedName>
        <fullName evidence="6">Glutathione S-transferase family protein</fullName>
    </submittedName>
</protein>
<evidence type="ECO:0000256" key="1">
    <source>
        <dbReference type="ARBA" id="ARBA00007409"/>
    </source>
</evidence>
<comment type="caution">
    <text evidence="6">The sequence shown here is derived from an EMBL/GenBank/DDBJ whole genome shotgun (WGS) entry which is preliminary data.</text>
</comment>
<dbReference type="AlphaFoldDB" id="A0A8J7WJ39"/>
<dbReference type="SFLD" id="SFLDG00358">
    <property type="entry name" value="Main_(cytGST)"/>
    <property type="match status" value="1"/>
</dbReference>
<dbReference type="PROSITE" id="PS50404">
    <property type="entry name" value="GST_NTER"/>
    <property type="match status" value="1"/>
</dbReference>
<dbReference type="SUPFAM" id="SSF47616">
    <property type="entry name" value="GST C-terminal domain-like"/>
    <property type="match status" value="1"/>
</dbReference>
<evidence type="ECO:0000313" key="7">
    <source>
        <dbReference type="Proteomes" id="UP000681356"/>
    </source>
</evidence>
<dbReference type="SUPFAM" id="SSF52833">
    <property type="entry name" value="Thioredoxin-like"/>
    <property type="match status" value="1"/>
</dbReference>
<dbReference type="SFLD" id="SFLDS00019">
    <property type="entry name" value="Glutathione_Transferase_(cytos"/>
    <property type="match status" value="1"/>
</dbReference>
<evidence type="ECO:0000313" key="6">
    <source>
        <dbReference type="EMBL" id="MBS0125949.1"/>
    </source>
</evidence>
<dbReference type="InterPro" id="IPR036249">
    <property type="entry name" value="Thioredoxin-like_sf"/>
</dbReference>
<evidence type="ECO:0000259" key="5">
    <source>
        <dbReference type="PROSITE" id="PS50405"/>
    </source>
</evidence>
<dbReference type="EMBL" id="JAGTUU010000007">
    <property type="protein sequence ID" value="MBS0125949.1"/>
    <property type="molecule type" value="Genomic_DNA"/>
</dbReference>
<dbReference type="PANTHER" id="PTHR44051:SF19">
    <property type="entry name" value="DISULFIDE-BOND OXIDOREDUCTASE YFCG"/>
    <property type="match status" value="1"/>
</dbReference>
<keyword evidence="7" id="KW-1185">Reference proteome</keyword>
<evidence type="ECO:0000256" key="2">
    <source>
        <dbReference type="ARBA" id="ARBA00022679"/>
    </source>
</evidence>
<gene>
    <name evidence="6" type="ORF">KB874_17830</name>
</gene>
<dbReference type="InterPro" id="IPR010987">
    <property type="entry name" value="Glutathione-S-Trfase_C-like"/>
</dbReference>
<accession>A0A8J7WJ39</accession>
<dbReference type="Proteomes" id="UP000681356">
    <property type="component" value="Unassembled WGS sequence"/>
</dbReference>
<dbReference type="CDD" id="cd03047">
    <property type="entry name" value="GST_N_2"/>
    <property type="match status" value="1"/>
</dbReference>
<dbReference type="Gene3D" id="3.40.30.10">
    <property type="entry name" value="Glutaredoxin"/>
    <property type="match status" value="1"/>
</dbReference>
<dbReference type="SFLD" id="SFLDG01150">
    <property type="entry name" value="Main.1:_Beta-like"/>
    <property type="match status" value="1"/>
</dbReference>
<dbReference type="InterPro" id="IPR040079">
    <property type="entry name" value="Glutathione_S-Trfase"/>
</dbReference>
<organism evidence="6 7">
    <name type="scientific">Thetidibacter halocola</name>
    <dbReference type="NCBI Taxonomy" id="2827239"/>
    <lineage>
        <taxon>Bacteria</taxon>
        <taxon>Pseudomonadati</taxon>
        <taxon>Pseudomonadota</taxon>
        <taxon>Alphaproteobacteria</taxon>
        <taxon>Rhodobacterales</taxon>
        <taxon>Roseobacteraceae</taxon>
        <taxon>Thetidibacter</taxon>
    </lineage>
</organism>
<evidence type="ECO:0000259" key="4">
    <source>
        <dbReference type="PROSITE" id="PS50404"/>
    </source>
</evidence>
<dbReference type="InterPro" id="IPR004046">
    <property type="entry name" value="GST_C"/>
</dbReference>
<dbReference type="PANTHER" id="PTHR44051">
    <property type="entry name" value="GLUTATHIONE S-TRANSFERASE-RELATED"/>
    <property type="match status" value="1"/>
</dbReference>
<comment type="similarity">
    <text evidence="1 3">Belongs to the GST superfamily.</text>
</comment>
<name>A0A8J7WJ39_9RHOB</name>
<dbReference type="InterPro" id="IPR036282">
    <property type="entry name" value="Glutathione-S-Trfase_C_sf"/>
</dbReference>
<keyword evidence="2" id="KW-0808">Transferase</keyword>
<dbReference type="Pfam" id="PF00043">
    <property type="entry name" value="GST_C"/>
    <property type="match status" value="1"/>
</dbReference>
<dbReference type="Pfam" id="PF02798">
    <property type="entry name" value="GST_N"/>
    <property type="match status" value="1"/>
</dbReference>
<dbReference type="InterPro" id="IPR004045">
    <property type="entry name" value="Glutathione_S-Trfase_N"/>
</dbReference>
<dbReference type="GO" id="GO:0016740">
    <property type="term" value="F:transferase activity"/>
    <property type="evidence" value="ECO:0007669"/>
    <property type="project" value="UniProtKB-KW"/>
</dbReference>
<evidence type="ECO:0000256" key="3">
    <source>
        <dbReference type="RuleBase" id="RU003494"/>
    </source>
</evidence>
<dbReference type="Gene3D" id="1.20.1050.10">
    <property type="match status" value="1"/>
</dbReference>
<feature type="domain" description="GST N-terminal" evidence="4">
    <location>
        <begin position="4"/>
        <end position="85"/>
    </location>
</feature>
<sequence length="217" mass="24136">MTGTSITVHGRATSSNVQAVMWVAAELGLTVDRRDVGGRFGGNDTPEFRAMNPMGLVPVLQDGAVTLFESAAILRYLLRRHGPGPFDTAPECDAWAEWAKHTLCAAFTMPVFWGFYRTPEADRDMPAVLKALRRFETLAAMAMAKRGTAPWLMGDRPSLADIWAGHVLYRYFTLDLPRETPEGLQDWYATLTARPAYRTHVMVDYSELKGQARSLAP</sequence>
<feature type="domain" description="GST C-terminal" evidence="5">
    <location>
        <begin position="85"/>
        <end position="217"/>
    </location>
</feature>
<dbReference type="FunFam" id="3.40.30.10:FF:000039">
    <property type="entry name" value="Glutathione S-transferase domain"/>
    <property type="match status" value="1"/>
</dbReference>
<dbReference type="PROSITE" id="PS50405">
    <property type="entry name" value="GST_CTER"/>
    <property type="match status" value="1"/>
</dbReference>
<reference evidence="6" key="1">
    <citation type="submission" date="2021-04" db="EMBL/GenBank/DDBJ databases">
        <authorList>
            <person name="Yoon J."/>
        </authorList>
    </citation>
    <scope>NUCLEOTIDE SEQUENCE</scope>
    <source>
        <strain evidence="6">KMU-90</strain>
    </source>
</reference>